<comment type="catalytic activity">
    <reaction evidence="1">
        <text>ATP + protein L-histidine = ADP + protein N-phospho-L-histidine.</text>
        <dbReference type="EC" id="2.7.13.3"/>
    </reaction>
</comment>
<feature type="transmembrane region" description="Helical" evidence="20">
    <location>
        <begin position="164"/>
        <end position="184"/>
    </location>
</feature>
<dbReference type="EMBL" id="JBIRYI010000008">
    <property type="protein sequence ID" value="MFI2487999.1"/>
    <property type="molecule type" value="Genomic_DNA"/>
</dbReference>
<accession>A0ABW7XL85</accession>
<feature type="transmembrane region" description="Helical" evidence="20">
    <location>
        <begin position="133"/>
        <end position="152"/>
    </location>
</feature>
<evidence type="ECO:0000256" key="4">
    <source>
        <dbReference type="ARBA" id="ARBA00012438"/>
    </source>
</evidence>
<dbReference type="Pfam" id="PF02518">
    <property type="entry name" value="HATPase_c"/>
    <property type="match status" value="1"/>
</dbReference>
<evidence type="ECO:0000256" key="13">
    <source>
        <dbReference type="ARBA" id="ARBA00022840"/>
    </source>
</evidence>
<feature type="region of interest" description="Disordered" evidence="19">
    <location>
        <begin position="426"/>
        <end position="450"/>
    </location>
</feature>
<dbReference type="GO" id="GO:0016301">
    <property type="term" value="F:kinase activity"/>
    <property type="evidence" value="ECO:0007669"/>
    <property type="project" value="UniProtKB-KW"/>
</dbReference>
<keyword evidence="20" id="KW-0812">Transmembrane</keyword>
<evidence type="ECO:0000313" key="22">
    <source>
        <dbReference type="EMBL" id="MFI2487999.1"/>
    </source>
</evidence>
<evidence type="ECO:0000256" key="15">
    <source>
        <dbReference type="ARBA" id="ARBA00023012"/>
    </source>
</evidence>
<evidence type="ECO:0000256" key="14">
    <source>
        <dbReference type="ARBA" id="ARBA00023004"/>
    </source>
</evidence>
<keyword evidence="20" id="KW-0472">Membrane</keyword>
<dbReference type="Proteomes" id="UP001611580">
    <property type="component" value="Unassembled WGS sequence"/>
</dbReference>
<sequence>MTADEGRGEARADDAAGVGHSADLLYAGWEQQVRWWDAAFGVIVALTAAALVLEGTRGTHLVVACAALAALVGAYLLWGARAARTRQRGPALAYLVVLVLATGVAVSQAGVATFLMFIAFAQVWMLLESIKQGVVGCAALTVSVTIGIVAAYDFAPDVVLDVVPQMLVTLLFAIGLGLWFHLAMRRAEEHARLLDELRAAQAELARTNHEAGVVAERERLAREIHDTLAQGFTSVVMQAQAATAALDHGDDGGVRERLHVVEETARENLAEARALVAAFAPVALQDASLPQALGRLTERYALETNEVVSFEASGVGPLPPATEVVLLRAAQEALSNVRRHAQAMIVGVRLAQAEGAVTLTVADDGRGFGPDVADGFGLAGMRDRVRSVGGTLSVESTPGSGTTLRARVPVDATVLGSDTGAGAGVVPGAGTAPVGGDAVRAQDGTQGVAR</sequence>
<evidence type="ECO:0000256" key="17">
    <source>
        <dbReference type="ARBA" id="ARBA00024827"/>
    </source>
</evidence>
<evidence type="ECO:0000256" key="2">
    <source>
        <dbReference type="ARBA" id="ARBA00001966"/>
    </source>
</evidence>
<dbReference type="PRINTS" id="PR00344">
    <property type="entry name" value="BCTRLSENSOR"/>
</dbReference>
<reference evidence="22 23" key="1">
    <citation type="submission" date="2024-10" db="EMBL/GenBank/DDBJ databases">
        <title>The Natural Products Discovery Center: Release of the First 8490 Sequenced Strains for Exploring Actinobacteria Biosynthetic Diversity.</title>
        <authorList>
            <person name="Kalkreuter E."/>
            <person name="Kautsar S.A."/>
            <person name="Yang D."/>
            <person name="Bader C.D."/>
            <person name="Teijaro C.N."/>
            <person name="Fluegel L."/>
            <person name="Davis C.M."/>
            <person name="Simpson J.R."/>
            <person name="Lauterbach L."/>
            <person name="Steele A.D."/>
            <person name="Gui C."/>
            <person name="Meng S."/>
            <person name="Li G."/>
            <person name="Viehrig K."/>
            <person name="Ye F."/>
            <person name="Su P."/>
            <person name="Kiefer A.F."/>
            <person name="Nichols A."/>
            <person name="Cepeda A.J."/>
            <person name="Yan W."/>
            <person name="Fan B."/>
            <person name="Jiang Y."/>
            <person name="Adhikari A."/>
            <person name="Zheng C.-J."/>
            <person name="Schuster L."/>
            <person name="Cowan T.M."/>
            <person name="Smanski M.J."/>
            <person name="Chevrette M.G."/>
            <person name="De Carvalho L.P.S."/>
            <person name="Shen B."/>
        </authorList>
    </citation>
    <scope>NUCLEOTIDE SEQUENCE [LARGE SCALE GENOMIC DNA]</scope>
    <source>
        <strain evidence="22 23">NPDC019481</strain>
    </source>
</reference>
<dbReference type="InterPro" id="IPR050482">
    <property type="entry name" value="Sensor_HK_TwoCompSys"/>
</dbReference>
<keyword evidence="6" id="KW-0004">4Fe-4S</keyword>
<comment type="function">
    <text evidence="17">Member of the two-component regulatory system NreB/NreC involved in the control of dissimilatory nitrate/nitrite reduction in response to oxygen. NreB functions as a direct oxygen sensor histidine kinase which is autophosphorylated, in the absence of oxygen, probably at the conserved histidine residue, and transfers its phosphate group probably to a conserved aspartate residue of NreC. NreB/NreC activates the expression of the nitrate (narGHJI) and nitrite (nir) reductase operons, as well as the putative nitrate transporter gene narT.</text>
</comment>
<feature type="transmembrane region" description="Helical" evidence="20">
    <location>
        <begin position="35"/>
        <end position="53"/>
    </location>
</feature>
<organism evidence="22 23">
    <name type="scientific">Promicromonospora kroppenstedtii</name>
    <dbReference type="NCBI Taxonomy" id="440482"/>
    <lineage>
        <taxon>Bacteria</taxon>
        <taxon>Bacillati</taxon>
        <taxon>Actinomycetota</taxon>
        <taxon>Actinomycetes</taxon>
        <taxon>Micrococcales</taxon>
        <taxon>Promicromonosporaceae</taxon>
        <taxon>Promicromonospora</taxon>
    </lineage>
</organism>
<feature type="compositionally biased region" description="Low complexity" evidence="19">
    <location>
        <begin position="428"/>
        <end position="439"/>
    </location>
</feature>
<gene>
    <name evidence="22" type="ORF">ACH47X_13875</name>
</gene>
<evidence type="ECO:0000256" key="10">
    <source>
        <dbReference type="ARBA" id="ARBA00022723"/>
    </source>
</evidence>
<keyword evidence="9" id="KW-0808">Transferase</keyword>
<evidence type="ECO:0000256" key="1">
    <source>
        <dbReference type="ARBA" id="ARBA00000085"/>
    </source>
</evidence>
<keyword evidence="15" id="KW-0902">Two-component regulatory system</keyword>
<keyword evidence="7" id="KW-0963">Cytoplasm</keyword>
<comment type="subcellular location">
    <subcellularLocation>
        <location evidence="3">Cytoplasm</location>
    </subcellularLocation>
</comment>
<protein>
    <recommendedName>
        <fullName evidence="5">Oxygen sensor histidine kinase NreB</fullName>
        <ecNumber evidence="4">2.7.13.3</ecNumber>
    </recommendedName>
    <alternativeName>
        <fullName evidence="18">Nitrogen regulation protein B</fullName>
    </alternativeName>
</protein>
<keyword evidence="10" id="KW-0479">Metal-binding</keyword>
<evidence type="ECO:0000256" key="3">
    <source>
        <dbReference type="ARBA" id="ARBA00004496"/>
    </source>
</evidence>
<keyword evidence="13" id="KW-0067">ATP-binding</keyword>
<dbReference type="InterPro" id="IPR011712">
    <property type="entry name" value="Sig_transdc_His_kin_sub3_dim/P"/>
</dbReference>
<evidence type="ECO:0000256" key="8">
    <source>
        <dbReference type="ARBA" id="ARBA00022553"/>
    </source>
</evidence>
<dbReference type="RefSeq" id="WP_397405171.1">
    <property type="nucleotide sequence ID" value="NZ_JBIRYI010000008.1"/>
</dbReference>
<keyword evidence="23" id="KW-1185">Reference proteome</keyword>
<dbReference type="InterPro" id="IPR005467">
    <property type="entry name" value="His_kinase_dom"/>
</dbReference>
<evidence type="ECO:0000256" key="16">
    <source>
        <dbReference type="ARBA" id="ARBA00023014"/>
    </source>
</evidence>
<dbReference type="SMART" id="SM00387">
    <property type="entry name" value="HATPase_c"/>
    <property type="match status" value="1"/>
</dbReference>
<dbReference type="InterPro" id="IPR004358">
    <property type="entry name" value="Sig_transdc_His_kin-like_C"/>
</dbReference>
<comment type="caution">
    <text evidence="22">The sequence shown here is derived from an EMBL/GenBank/DDBJ whole genome shotgun (WGS) entry which is preliminary data.</text>
</comment>
<dbReference type="EC" id="2.7.13.3" evidence="4"/>
<feature type="transmembrane region" description="Helical" evidence="20">
    <location>
        <begin position="60"/>
        <end position="80"/>
    </location>
</feature>
<dbReference type="InterPro" id="IPR036890">
    <property type="entry name" value="HATPase_C_sf"/>
</dbReference>
<keyword evidence="20" id="KW-1133">Transmembrane helix</keyword>
<name>A0ABW7XL85_9MICO</name>
<evidence type="ECO:0000256" key="6">
    <source>
        <dbReference type="ARBA" id="ARBA00022485"/>
    </source>
</evidence>
<evidence type="ECO:0000256" key="18">
    <source>
        <dbReference type="ARBA" id="ARBA00030800"/>
    </source>
</evidence>
<keyword evidence="16" id="KW-0411">Iron-sulfur</keyword>
<dbReference type="InterPro" id="IPR003594">
    <property type="entry name" value="HATPase_dom"/>
</dbReference>
<proteinExistence type="predicted"/>
<keyword evidence="12 22" id="KW-0418">Kinase</keyword>
<evidence type="ECO:0000256" key="7">
    <source>
        <dbReference type="ARBA" id="ARBA00022490"/>
    </source>
</evidence>
<feature type="domain" description="Histidine kinase" evidence="21">
    <location>
        <begin position="326"/>
        <end position="412"/>
    </location>
</feature>
<evidence type="ECO:0000256" key="9">
    <source>
        <dbReference type="ARBA" id="ARBA00022679"/>
    </source>
</evidence>
<evidence type="ECO:0000313" key="23">
    <source>
        <dbReference type="Proteomes" id="UP001611580"/>
    </source>
</evidence>
<evidence type="ECO:0000256" key="11">
    <source>
        <dbReference type="ARBA" id="ARBA00022741"/>
    </source>
</evidence>
<dbReference type="PANTHER" id="PTHR24421">
    <property type="entry name" value="NITRATE/NITRITE SENSOR PROTEIN NARX-RELATED"/>
    <property type="match status" value="1"/>
</dbReference>
<dbReference type="CDD" id="cd16917">
    <property type="entry name" value="HATPase_UhpB-NarQ-NarX-like"/>
    <property type="match status" value="1"/>
</dbReference>
<evidence type="ECO:0000256" key="12">
    <source>
        <dbReference type="ARBA" id="ARBA00022777"/>
    </source>
</evidence>
<feature type="transmembrane region" description="Helical" evidence="20">
    <location>
        <begin position="92"/>
        <end position="121"/>
    </location>
</feature>
<evidence type="ECO:0000256" key="20">
    <source>
        <dbReference type="SAM" id="Phobius"/>
    </source>
</evidence>
<dbReference type="PIRSF" id="PIRSF037434">
    <property type="entry name" value="STHK_ChrS"/>
    <property type="match status" value="1"/>
</dbReference>
<evidence type="ECO:0000259" key="21">
    <source>
        <dbReference type="PROSITE" id="PS50109"/>
    </source>
</evidence>
<dbReference type="InterPro" id="IPR017205">
    <property type="entry name" value="Sig_transdc_His_kinase_ChrS"/>
</dbReference>
<dbReference type="PROSITE" id="PS50109">
    <property type="entry name" value="HIS_KIN"/>
    <property type="match status" value="1"/>
</dbReference>
<dbReference type="Pfam" id="PF07730">
    <property type="entry name" value="HisKA_3"/>
    <property type="match status" value="1"/>
</dbReference>
<dbReference type="PANTHER" id="PTHR24421:SF10">
    <property type="entry name" value="NITRATE_NITRITE SENSOR PROTEIN NARQ"/>
    <property type="match status" value="1"/>
</dbReference>
<keyword evidence="11" id="KW-0547">Nucleotide-binding</keyword>
<comment type="cofactor">
    <cofactor evidence="2">
        <name>[4Fe-4S] cluster</name>
        <dbReference type="ChEBI" id="CHEBI:49883"/>
    </cofactor>
</comment>
<keyword evidence="8" id="KW-0597">Phosphoprotein</keyword>
<evidence type="ECO:0000256" key="19">
    <source>
        <dbReference type="SAM" id="MobiDB-lite"/>
    </source>
</evidence>
<dbReference type="Gene3D" id="1.20.5.1930">
    <property type="match status" value="1"/>
</dbReference>
<evidence type="ECO:0000256" key="5">
    <source>
        <dbReference type="ARBA" id="ARBA00017322"/>
    </source>
</evidence>
<dbReference type="Gene3D" id="3.30.565.10">
    <property type="entry name" value="Histidine kinase-like ATPase, C-terminal domain"/>
    <property type="match status" value="1"/>
</dbReference>
<keyword evidence="14" id="KW-0408">Iron</keyword>
<dbReference type="SUPFAM" id="SSF55874">
    <property type="entry name" value="ATPase domain of HSP90 chaperone/DNA topoisomerase II/histidine kinase"/>
    <property type="match status" value="1"/>
</dbReference>